<dbReference type="GO" id="GO:0000160">
    <property type="term" value="P:phosphorelay signal transduction system"/>
    <property type="evidence" value="ECO:0007669"/>
    <property type="project" value="InterPro"/>
</dbReference>
<dbReference type="AlphaFoldDB" id="A0A7G5GWC6"/>
<reference evidence="3 4" key="1">
    <citation type="submission" date="2020-07" db="EMBL/GenBank/DDBJ databases">
        <title>Spirosoma foliorum sp. nov., isolated from the leaves on the Nejang mountain Korea, Republic of.</title>
        <authorList>
            <person name="Ho H."/>
            <person name="Lee Y.-J."/>
            <person name="Nurcahyanto D.-A."/>
            <person name="Kim S.-G."/>
        </authorList>
    </citation>
    <scope>NUCLEOTIDE SEQUENCE [LARGE SCALE GENOMIC DNA]</scope>
    <source>
        <strain evidence="3 4">PL0136</strain>
    </source>
</reference>
<dbReference type="KEGG" id="sfol:H3H32_35765"/>
<dbReference type="InterPro" id="IPR011006">
    <property type="entry name" value="CheY-like_superfamily"/>
</dbReference>
<accession>A0A7G5GWC6</accession>
<organism evidence="3 4">
    <name type="scientific">Spirosoma foliorum</name>
    <dbReference type="NCBI Taxonomy" id="2710596"/>
    <lineage>
        <taxon>Bacteria</taxon>
        <taxon>Pseudomonadati</taxon>
        <taxon>Bacteroidota</taxon>
        <taxon>Cytophagia</taxon>
        <taxon>Cytophagales</taxon>
        <taxon>Cytophagaceae</taxon>
        <taxon>Spirosoma</taxon>
    </lineage>
</organism>
<evidence type="ECO:0000256" key="1">
    <source>
        <dbReference type="PROSITE-ProRule" id="PRU00169"/>
    </source>
</evidence>
<protein>
    <submittedName>
        <fullName evidence="3">Response regulator</fullName>
    </submittedName>
</protein>
<dbReference type="EMBL" id="CP059732">
    <property type="protein sequence ID" value="QMW03168.1"/>
    <property type="molecule type" value="Genomic_DNA"/>
</dbReference>
<dbReference type="SMART" id="SM00448">
    <property type="entry name" value="REC"/>
    <property type="match status" value="1"/>
</dbReference>
<gene>
    <name evidence="3" type="ORF">H3H32_35765</name>
</gene>
<dbReference type="SUPFAM" id="SSF52172">
    <property type="entry name" value="CheY-like"/>
    <property type="match status" value="1"/>
</dbReference>
<evidence type="ECO:0000313" key="4">
    <source>
        <dbReference type="Proteomes" id="UP000515369"/>
    </source>
</evidence>
<evidence type="ECO:0000313" key="3">
    <source>
        <dbReference type="EMBL" id="QMW03168.1"/>
    </source>
</evidence>
<keyword evidence="4" id="KW-1185">Reference proteome</keyword>
<dbReference type="Proteomes" id="UP000515369">
    <property type="component" value="Chromosome"/>
</dbReference>
<dbReference type="InterPro" id="IPR052893">
    <property type="entry name" value="TCS_response_regulator"/>
</dbReference>
<sequence>MPATFTPMGSPTHNQLVYLVDDDEDDVFLFEQALLSVFPNCKLRHFGNGLVMLELMSVAGNIPQLIFLDLYMPYPDGLEILMNLKINKNWSHIPVIILTGVDDPYRARLAYQMGAQTVIQKPDHYEQLLELLQVVRQYWFTLAYLPSGQS</sequence>
<dbReference type="RefSeq" id="WP_182460455.1">
    <property type="nucleotide sequence ID" value="NZ_CP059732.1"/>
</dbReference>
<dbReference type="InterPro" id="IPR001789">
    <property type="entry name" value="Sig_transdc_resp-reg_receiver"/>
</dbReference>
<evidence type="ECO:0000259" key="2">
    <source>
        <dbReference type="PROSITE" id="PS50110"/>
    </source>
</evidence>
<dbReference type="PANTHER" id="PTHR44520">
    <property type="entry name" value="RESPONSE REGULATOR RCP1-RELATED"/>
    <property type="match status" value="1"/>
</dbReference>
<dbReference type="Pfam" id="PF00072">
    <property type="entry name" value="Response_reg"/>
    <property type="match status" value="1"/>
</dbReference>
<name>A0A7G5GWC6_9BACT</name>
<proteinExistence type="predicted"/>
<feature type="modified residue" description="4-aspartylphosphate" evidence="1">
    <location>
        <position position="69"/>
    </location>
</feature>
<dbReference type="Gene3D" id="3.40.50.2300">
    <property type="match status" value="1"/>
</dbReference>
<feature type="domain" description="Response regulatory" evidence="2">
    <location>
        <begin position="16"/>
        <end position="136"/>
    </location>
</feature>
<dbReference type="PANTHER" id="PTHR44520:SF2">
    <property type="entry name" value="RESPONSE REGULATOR RCP1"/>
    <property type="match status" value="1"/>
</dbReference>
<keyword evidence="1" id="KW-0597">Phosphoprotein</keyword>
<dbReference type="PROSITE" id="PS50110">
    <property type="entry name" value="RESPONSE_REGULATORY"/>
    <property type="match status" value="1"/>
</dbReference>